<evidence type="ECO:0000259" key="3">
    <source>
        <dbReference type="PROSITE" id="PS50968"/>
    </source>
</evidence>
<dbReference type="InterPro" id="IPR011053">
    <property type="entry name" value="Single_hybrid_motif"/>
</dbReference>
<name>A0ABQ5SIF3_9CHLO</name>
<dbReference type="PROSITE" id="PS50968">
    <property type="entry name" value="BIOTINYL_LIPOYL"/>
    <property type="match status" value="1"/>
</dbReference>
<proteinExistence type="inferred from homology"/>
<dbReference type="Pfam" id="PF00364">
    <property type="entry name" value="Biotin_lipoyl"/>
    <property type="match status" value="1"/>
</dbReference>
<feature type="domain" description="Lipoyl-binding" evidence="3">
    <location>
        <begin position="42"/>
        <end position="117"/>
    </location>
</feature>
<dbReference type="InterPro" id="IPR000089">
    <property type="entry name" value="Biotin_lipoyl"/>
</dbReference>
<dbReference type="PANTHER" id="PTHR43416">
    <property type="entry name" value="DIHYDROLIPOYLLYSINE-RESIDUE SUCCINYLTRANSFERASE COMPONENT OF 2-OXOGLUTARATE DEHYDROGENASE COMPLEX, MITOCHONDRIAL-RELATED"/>
    <property type="match status" value="1"/>
</dbReference>
<dbReference type="EMBL" id="BSDZ01000080">
    <property type="protein sequence ID" value="GLI68991.1"/>
    <property type="molecule type" value="Genomic_DNA"/>
</dbReference>
<gene>
    <name evidence="4" type="ORF">VaNZ11_013527</name>
</gene>
<sequence>MASRYVICQALQLLGNSAPSFSASVLPLQAARCISSSAFCLRPDVIVPSMGESIKEGVIATVHKQARQPVREDEVIAQIETDKVTIDIKAPAAGVLQQMHIKPSDLVVAGQVVAVVGAAEPVAPVTPVASKADAAIPEQASTSGRRAAIHFPPRFTVAGLRISDLPEPEYAAAIAVTGVVGSHIAPHLEQGSVQPLTPVSAAPATTQYPLPAAKAAPPPVTKNKLQYVTRPDGRGGPPRRPLTERELDMINLGGVY</sequence>
<dbReference type="InterPro" id="IPR050537">
    <property type="entry name" value="2-oxoacid_dehydrogenase"/>
</dbReference>
<dbReference type="PANTHER" id="PTHR43416:SF5">
    <property type="entry name" value="DIHYDROLIPOYLLYSINE-RESIDUE SUCCINYLTRANSFERASE COMPONENT OF 2-OXOGLUTARATE DEHYDROGENASE COMPLEX, MITOCHONDRIAL"/>
    <property type="match status" value="1"/>
</dbReference>
<dbReference type="SUPFAM" id="SSF51230">
    <property type="entry name" value="Single hybrid motif"/>
    <property type="match status" value="1"/>
</dbReference>
<dbReference type="Gene3D" id="2.40.50.100">
    <property type="match status" value="1"/>
</dbReference>
<organism evidence="4 5">
    <name type="scientific">Volvox africanus</name>
    <dbReference type="NCBI Taxonomy" id="51714"/>
    <lineage>
        <taxon>Eukaryota</taxon>
        <taxon>Viridiplantae</taxon>
        <taxon>Chlorophyta</taxon>
        <taxon>core chlorophytes</taxon>
        <taxon>Chlorophyceae</taxon>
        <taxon>CS clade</taxon>
        <taxon>Chlamydomonadales</taxon>
        <taxon>Volvocaceae</taxon>
        <taxon>Volvox</taxon>
    </lineage>
</organism>
<dbReference type="CDD" id="cd06849">
    <property type="entry name" value="lipoyl_domain"/>
    <property type="match status" value="1"/>
</dbReference>
<evidence type="ECO:0000256" key="1">
    <source>
        <dbReference type="ARBA" id="ARBA00007317"/>
    </source>
</evidence>
<comment type="similarity">
    <text evidence="1">Belongs to the 2-oxoacid dehydrogenase family.</text>
</comment>
<keyword evidence="5" id="KW-1185">Reference proteome</keyword>
<evidence type="ECO:0000256" key="2">
    <source>
        <dbReference type="ARBA" id="ARBA00022823"/>
    </source>
</evidence>
<protein>
    <recommendedName>
        <fullName evidence="3">Lipoyl-binding domain-containing protein</fullName>
    </recommendedName>
</protein>
<evidence type="ECO:0000313" key="4">
    <source>
        <dbReference type="EMBL" id="GLI68991.1"/>
    </source>
</evidence>
<reference evidence="4 5" key="1">
    <citation type="journal article" date="2023" name="IScience">
        <title>Expanded male sex-determining region conserved during the evolution of homothallism in the green alga Volvox.</title>
        <authorList>
            <person name="Yamamoto K."/>
            <person name="Matsuzaki R."/>
            <person name="Mahakham W."/>
            <person name="Heman W."/>
            <person name="Sekimoto H."/>
            <person name="Kawachi M."/>
            <person name="Minakuchi Y."/>
            <person name="Toyoda A."/>
            <person name="Nozaki H."/>
        </authorList>
    </citation>
    <scope>NUCLEOTIDE SEQUENCE [LARGE SCALE GENOMIC DNA]</scope>
    <source>
        <strain evidence="4 5">NIES-4468</strain>
    </source>
</reference>
<dbReference type="Proteomes" id="UP001165090">
    <property type="component" value="Unassembled WGS sequence"/>
</dbReference>
<comment type="caution">
    <text evidence="4">The sequence shown here is derived from an EMBL/GenBank/DDBJ whole genome shotgun (WGS) entry which is preliminary data.</text>
</comment>
<keyword evidence="2" id="KW-0450">Lipoyl</keyword>
<accession>A0ABQ5SIF3</accession>
<evidence type="ECO:0000313" key="5">
    <source>
        <dbReference type="Proteomes" id="UP001165090"/>
    </source>
</evidence>